<dbReference type="eggNOG" id="COG1388">
    <property type="taxonomic scope" value="Bacteria"/>
</dbReference>
<feature type="region of interest" description="Disordered" evidence="1">
    <location>
        <begin position="142"/>
        <end position="163"/>
    </location>
</feature>
<feature type="domain" description="LysM" evidence="3">
    <location>
        <begin position="35"/>
        <end position="79"/>
    </location>
</feature>
<dbReference type="AlphaFoldDB" id="A0A1H6UB44"/>
<evidence type="ECO:0000313" key="4">
    <source>
        <dbReference type="EMBL" id="SEI89588.1"/>
    </source>
</evidence>
<dbReference type="eggNOG" id="COG0741">
    <property type="taxonomic scope" value="Bacteria"/>
</dbReference>
<protein>
    <submittedName>
        <fullName evidence="4">LysM repeat-containing protein</fullName>
    </submittedName>
</protein>
<dbReference type="CDD" id="cd00118">
    <property type="entry name" value="LysM"/>
    <property type="match status" value="4"/>
</dbReference>
<dbReference type="SUPFAM" id="SSF53955">
    <property type="entry name" value="Lysozyme-like"/>
    <property type="match status" value="1"/>
</dbReference>
<reference evidence="5" key="1">
    <citation type="submission" date="2016-10" db="EMBL/GenBank/DDBJ databases">
        <authorList>
            <person name="Varghese N."/>
        </authorList>
    </citation>
    <scope>NUCLEOTIDE SEQUENCE [LARGE SCALE GENOMIC DNA]</scope>
    <source>
        <strain evidence="5">DSM 24868</strain>
    </source>
</reference>
<dbReference type="CDD" id="cd00254">
    <property type="entry name" value="LT-like"/>
    <property type="match status" value="1"/>
</dbReference>
<evidence type="ECO:0000256" key="1">
    <source>
        <dbReference type="SAM" id="MobiDB-lite"/>
    </source>
</evidence>
<organism evidence="4 5">
    <name type="scientific">Demequina mangrovi</name>
    <dbReference type="NCBI Taxonomy" id="1043493"/>
    <lineage>
        <taxon>Bacteria</taxon>
        <taxon>Bacillati</taxon>
        <taxon>Actinomycetota</taxon>
        <taxon>Actinomycetes</taxon>
        <taxon>Micrococcales</taxon>
        <taxon>Demequinaceae</taxon>
        <taxon>Demequina</taxon>
    </lineage>
</organism>
<dbReference type="OrthoDB" id="5244690at2"/>
<proteinExistence type="predicted"/>
<dbReference type="PROSITE" id="PS51782">
    <property type="entry name" value="LYSM"/>
    <property type="match status" value="4"/>
</dbReference>
<accession>A0A1H6UB44</accession>
<dbReference type="Pfam" id="PF01464">
    <property type="entry name" value="SLT"/>
    <property type="match status" value="1"/>
</dbReference>
<feature type="compositionally biased region" description="Low complexity" evidence="1">
    <location>
        <begin position="212"/>
        <end position="230"/>
    </location>
</feature>
<keyword evidence="2" id="KW-0732">Signal</keyword>
<keyword evidence="5" id="KW-1185">Reference proteome</keyword>
<dbReference type="SMART" id="SM00257">
    <property type="entry name" value="LysM"/>
    <property type="match status" value="4"/>
</dbReference>
<evidence type="ECO:0000259" key="3">
    <source>
        <dbReference type="PROSITE" id="PS51782"/>
    </source>
</evidence>
<dbReference type="Gene3D" id="3.10.350.10">
    <property type="entry name" value="LysM domain"/>
    <property type="match status" value="4"/>
</dbReference>
<dbReference type="STRING" id="1043493.SAMN05421637_0337"/>
<gene>
    <name evidence="4" type="ORF">SAMN05421637_0337</name>
</gene>
<dbReference type="Gene3D" id="1.10.530.10">
    <property type="match status" value="1"/>
</dbReference>
<feature type="compositionally biased region" description="Low complexity" evidence="1">
    <location>
        <begin position="145"/>
        <end position="163"/>
    </location>
</feature>
<dbReference type="RefSeq" id="WP_081953080.1">
    <property type="nucleotide sequence ID" value="NZ_BBLU01000001.1"/>
</dbReference>
<dbReference type="Pfam" id="PF01476">
    <property type="entry name" value="LysM"/>
    <property type="match status" value="4"/>
</dbReference>
<dbReference type="GO" id="GO:0008932">
    <property type="term" value="F:lytic endotransglycosylase activity"/>
    <property type="evidence" value="ECO:0007669"/>
    <property type="project" value="TreeGrafter"/>
</dbReference>
<dbReference type="PANTHER" id="PTHR33734:SF22">
    <property type="entry name" value="MEMBRANE-BOUND LYTIC MUREIN TRANSGLYCOSYLASE D"/>
    <property type="match status" value="1"/>
</dbReference>
<dbReference type="InterPro" id="IPR023346">
    <property type="entry name" value="Lysozyme-like_dom_sf"/>
</dbReference>
<feature type="chain" id="PRO_5010296570" evidence="2">
    <location>
        <begin position="34"/>
        <end position="448"/>
    </location>
</feature>
<dbReference type="Proteomes" id="UP000183315">
    <property type="component" value="Unassembled WGS sequence"/>
</dbReference>
<dbReference type="SUPFAM" id="SSF54106">
    <property type="entry name" value="LysM domain"/>
    <property type="match status" value="4"/>
</dbReference>
<dbReference type="InterPro" id="IPR008258">
    <property type="entry name" value="Transglycosylase_SLT_dom_1"/>
</dbReference>
<dbReference type="PANTHER" id="PTHR33734">
    <property type="entry name" value="LYSM DOMAIN-CONTAINING GPI-ANCHORED PROTEIN 2"/>
    <property type="match status" value="1"/>
</dbReference>
<feature type="domain" description="LysM" evidence="3">
    <location>
        <begin position="96"/>
        <end position="140"/>
    </location>
</feature>
<evidence type="ECO:0000313" key="5">
    <source>
        <dbReference type="Proteomes" id="UP000183315"/>
    </source>
</evidence>
<feature type="region of interest" description="Disordered" evidence="1">
    <location>
        <begin position="212"/>
        <end position="233"/>
    </location>
</feature>
<feature type="domain" description="LysM" evidence="3">
    <location>
        <begin position="165"/>
        <end position="209"/>
    </location>
</feature>
<name>A0A1H6UB44_9MICO</name>
<evidence type="ECO:0000256" key="2">
    <source>
        <dbReference type="SAM" id="SignalP"/>
    </source>
</evidence>
<dbReference type="EMBL" id="FNZI01000001">
    <property type="protein sequence ID" value="SEI89588.1"/>
    <property type="molecule type" value="Genomic_DNA"/>
</dbReference>
<sequence>MAATSPLVPTGTAATTAAIATFFGLATAAPAAADEQHRVQPGDTVSHLAHRYGSTIPAIVAANDLDSRATIYVGTTVTVPSHSSKKRTSTVTTLAATYTVKSGDTLSAIAQRHGTTVAALARDNKLANASLIFPGQRLTIGGSGTAESTTSSTKRTASSTTRTSATYTVEAGDTLSGIAHRHGTTVSAIAKANSLANASFIRIGQRLSIPGAAKATPTAKKQTTSTSTTKKTSERTVYTVKSGDTLSAIAQRHGTTVAALARENTLANASLIRVGQRLSVPGEASKPLVGDTFAGRTYASDIVKAANLNKAKLLTRTVPSRDKMQAIIVATAREHGVDPALAQAVSYQESGFDMRAVSPANAVGVMQVIPTSGEWASDMAGRRLDLLDPRDNVLAGILILRALNRTFDKVDDAIAGYYQGAAAVLDHGYHSDTVGYVASVKALMGRFR</sequence>
<dbReference type="InterPro" id="IPR018392">
    <property type="entry name" value="LysM"/>
</dbReference>
<feature type="signal peptide" evidence="2">
    <location>
        <begin position="1"/>
        <end position="33"/>
    </location>
</feature>
<feature type="domain" description="LysM" evidence="3">
    <location>
        <begin position="236"/>
        <end position="280"/>
    </location>
</feature>
<dbReference type="InterPro" id="IPR036779">
    <property type="entry name" value="LysM_dom_sf"/>
</dbReference>